<gene>
    <name evidence="1" type="ORF">BET01_05960</name>
</gene>
<dbReference type="PANTHER" id="PTHR37816:SF2">
    <property type="entry name" value="DNA TOPOLOGY MODULATION PROTEIN FLAR-RELATED PROTEIN"/>
    <property type="match status" value="1"/>
</dbReference>
<dbReference type="InterPro" id="IPR052922">
    <property type="entry name" value="Cytidylate_Kinase-2"/>
</dbReference>
<evidence type="ECO:0000313" key="2">
    <source>
        <dbReference type="Proteomes" id="UP000284277"/>
    </source>
</evidence>
<dbReference type="SUPFAM" id="SSF52540">
    <property type="entry name" value="P-loop containing nucleoside triphosphate hydrolases"/>
    <property type="match status" value="1"/>
</dbReference>
<sequence>MRYKVIHIYGASGSGTSTLGEEISKRYDYFHMDTDDYYWLPTDPRFSKKRSIEERLFLMKRDIKAHDAVVITGSLVDWGDELIPYFDLAIRVVTDQSVRLERIHMREKERFGPRIETGGDMFEQHVEFMNWAAKYDTGDVSMRSKANHDEWQKRLMCRQIEVDGGKPMEEIMKAIRAPTSTDKNTENSVIREEYFAK</sequence>
<dbReference type="InterPro" id="IPR027417">
    <property type="entry name" value="P-loop_NTPase"/>
</dbReference>
<keyword evidence="2" id="KW-1185">Reference proteome</keyword>
<reference evidence="1 2" key="1">
    <citation type="submission" date="2016-08" db="EMBL/GenBank/DDBJ databases">
        <title>A new outlook on sporulation: Clostridium algidixylanolyticum.</title>
        <authorList>
            <person name="Poppleton D.I."/>
            <person name="Gribaldo S."/>
        </authorList>
    </citation>
    <scope>NUCLEOTIDE SEQUENCE [LARGE SCALE GENOMIC DNA]</scope>
    <source>
        <strain evidence="1 2">SPL73</strain>
    </source>
</reference>
<dbReference type="OrthoDB" id="9800332at2"/>
<evidence type="ECO:0000313" key="1">
    <source>
        <dbReference type="EMBL" id="RKD30140.1"/>
    </source>
</evidence>
<dbReference type="GO" id="GO:0016301">
    <property type="term" value="F:kinase activity"/>
    <property type="evidence" value="ECO:0007669"/>
    <property type="project" value="UniProtKB-KW"/>
</dbReference>
<organism evidence="1 2">
    <name type="scientific">Lacrimispora algidixylanolytica</name>
    <dbReference type="NCBI Taxonomy" id="94868"/>
    <lineage>
        <taxon>Bacteria</taxon>
        <taxon>Bacillati</taxon>
        <taxon>Bacillota</taxon>
        <taxon>Clostridia</taxon>
        <taxon>Lachnospirales</taxon>
        <taxon>Lachnospiraceae</taxon>
        <taxon>Lacrimispora</taxon>
    </lineage>
</organism>
<dbReference type="Proteomes" id="UP000284277">
    <property type="component" value="Unassembled WGS sequence"/>
</dbReference>
<name>A0A419SY00_9FIRM</name>
<dbReference type="EMBL" id="MCIA01000031">
    <property type="protein sequence ID" value="RKD30140.1"/>
    <property type="molecule type" value="Genomic_DNA"/>
</dbReference>
<dbReference type="AlphaFoldDB" id="A0A419SY00"/>
<comment type="caution">
    <text evidence="1">The sequence shown here is derived from an EMBL/GenBank/DDBJ whole genome shotgun (WGS) entry which is preliminary data.</text>
</comment>
<accession>A0A419SY00</accession>
<dbReference type="NCBIfam" id="NF004861">
    <property type="entry name" value="PRK06217.1"/>
    <property type="match status" value="1"/>
</dbReference>
<dbReference type="PANTHER" id="PTHR37816">
    <property type="entry name" value="YALI0E33011P"/>
    <property type="match status" value="1"/>
</dbReference>
<proteinExistence type="predicted"/>
<dbReference type="RefSeq" id="WP_120197662.1">
    <property type="nucleotide sequence ID" value="NZ_MCIA01000031.1"/>
</dbReference>
<keyword evidence="1" id="KW-0418">Kinase</keyword>
<dbReference type="Gene3D" id="3.40.50.300">
    <property type="entry name" value="P-loop containing nucleotide triphosphate hydrolases"/>
    <property type="match status" value="1"/>
</dbReference>
<keyword evidence="1" id="KW-0808">Transferase</keyword>
<protein>
    <submittedName>
        <fullName evidence="1">Shikimate kinase</fullName>
    </submittedName>
</protein>